<dbReference type="InterPro" id="IPR000326">
    <property type="entry name" value="PAP2/HPO"/>
</dbReference>
<keyword evidence="4" id="KW-1185">Reference proteome</keyword>
<protein>
    <submittedName>
        <fullName evidence="3">Membrane protein</fullName>
    </submittedName>
</protein>
<dbReference type="OrthoDB" id="7348799at2"/>
<evidence type="ECO:0000313" key="4">
    <source>
        <dbReference type="Proteomes" id="UP000255169"/>
    </source>
</evidence>
<evidence type="ECO:0000313" key="3">
    <source>
        <dbReference type="EMBL" id="SUP99567.1"/>
    </source>
</evidence>
<name>A0A380QLS8_YERRU</name>
<dbReference type="Proteomes" id="UP000255169">
    <property type="component" value="Unassembled WGS sequence"/>
</dbReference>
<feature type="transmembrane region" description="Helical" evidence="1">
    <location>
        <begin position="32"/>
        <end position="50"/>
    </location>
</feature>
<keyword evidence="1" id="KW-0812">Transmembrane</keyword>
<dbReference type="Pfam" id="PF01569">
    <property type="entry name" value="PAP2"/>
    <property type="match status" value="1"/>
</dbReference>
<keyword evidence="1" id="KW-1133">Transmembrane helix</keyword>
<feature type="transmembrane region" description="Helical" evidence="1">
    <location>
        <begin position="111"/>
        <end position="128"/>
    </location>
</feature>
<sequence>MNVRKTDAPCLNQNTTKTKIRTNALYSLPLSFYLWQVFGLVISGLLFLWLSRNEQLDFWISDYWFDPVMRNFPWEHNDWLDLLNHRLLKLTIISVAVCSLFWGIYRRNWRLVVTMLLVGVGPLIIGILKSTSGHSCPWDLVQYGGKALSYALLDATPVGAGPGHCFPGGHASSGFSVMALFFLFYPERPRLATFCWLGGVTLGMLMGFGQVMRGAHFISHNLWAGWWVWLSQLFFFGLISRYYKRN</sequence>
<dbReference type="InterPro" id="IPR036938">
    <property type="entry name" value="PAP2/HPO_sf"/>
</dbReference>
<evidence type="ECO:0000256" key="1">
    <source>
        <dbReference type="SAM" id="Phobius"/>
    </source>
</evidence>
<accession>A0A380QLS8</accession>
<dbReference type="SUPFAM" id="SSF48317">
    <property type="entry name" value="Acid phosphatase/Vanadium-dependent haloperoxidase"/>
    <property type="match status" value="1"/>
</dbReference>
<dbReference type="EMBL" id="UHJG01000001">
    <property type="protein sequence ID" value="SUP99567.1"/>
    <property type="molecule type" value="Genomic_DNA"/>
</dbReference>
<feature type="transmembrane region" description="Helical" evidence="1">
    <location>
        <begin position="224"/>
        <end position="243"/>
    </location>
</feature>
<gene>
    <name evidence="3" type="ORF">NCTC10476_00801</name>
</gene>
<reference evidence="3 4" key="1">
    <citation type="submission" date="2018-06" db="EMBL/GenBank/DDBJ databases">
        <authorList>
            <consortium name="Pathogen Informatics"/>
            <person name="Doyle S."/>
        </authorList>
    </citation>
    <scope>NUCLEOTIDE SEQUENCE [LARGE SCALE GENOMIC DNA]</scope>
    <source>
        <strain evidence="3 4">NCTC10476</strain>
    </source>
</reference>
<dbReference type="STRING" id="29486.UGYR_16245"/>
<dbReference type="CDD" id="cd03396">
    <property type="entry name" value="PAP2_like_6"/>
    <property type="match status" value="1"/>
</dbReference>
<dbReference type="Gene3D" id="1.20.144.10">
    <property type="entry name" value="Phosphatidic acid phosphatase type 2/haloperoxidase"/>
    <property type="match status" value="1"/>
</dbReference>
<keyword evidence="1" id="KW-0472">Membrane</keyword>
<evidence type="ECO:0000259" key="2">
    <source>
        <dbReference type="Pfam" id="PF01569"/>
    </source>
</evidence>
<feature type="transmembrane region" description="Helical" evidence="1">
    <location>
        <begin position="87"/>
        <end position="105"/>
    </location>
</feature>
<feature type="transmembrane region" description="Helical" evidence="1">
    <location>
        <begin position="191"/>
        <end position="212"/>
    </location>
</feature>
<feature type="domain" description="Phosphatidic acid phosphatase type 2/haloperoxidase" evidence="2">
    <location>
        <begin position="110"/>
        <end position="236"/>
    </location>
</feature>
<organism evidence="3 4">
    <name type="scientific">Yersinia ruckeri</name>
    <dbReference type="NCBI Taxonomy" id="29486"/>
    <lineage>
        <taxon>Bacteria</taxon>
        <taxon>Pseudomonadati</taxon>
        <taxon>Pseudomonadota</taxon>
        <taxon>Gammaproteobacteria</taxon>
        <taxon>Enterobacterales</taxon>
        <taxon>Yersiniaceae</taxon>
        <taxon>Yersinia</taxon>
    </lineage>
</organism>
<dbReference type="AlphaFoldDB" id="A0A380QLS8"/>
<proteinExistence type="predicted"/>